<keyword evidence="8" id="KW-0966">Cell projection</keyword>
<dbReference type="GO" id="GO:0005198">
    <property type="term" value="F:structural molecule activity"/>
    <property type="evidence" value="ECO:0007669"/>
    <property type="project" value="InterPro"/>
</dbReference>
<evidence type="ECO:0000313" key="9">
    <source>
        <dbReference type="Proteomes" id="UP000053750"/>
    </source>
</evidence>
<comment type="similarity">
    <text evidence="3">Belongs to the flagella basal body rod proteins family.</text>
</comment>
<sequence length="279" mass="29711">MSRISIRITSWAAAAEPVFSIQGHKPGDTGIRKVIENFWNAWSDLSKDPDSVTGRKIVRENALALADSFNQTSKQLSDLSGDLTDNISVKSTQMNTMVNTIASLNTEIRRIEGLGDTANDLRDQRDLLTDQLSEIVNIQVVENEQGYSITIGGTALVAGPAATPVTADILTAAAESGALTGGEVYGMIVSRDRYVKEYQQLDSLANTLANGELEVIVPAGSVLPGETEPLSEPRAVKVNGINGLHKLGYTLESPATTGRDFFTFWAGAAGITAASITTL</sequence>
<protein>
    <recommendedName>
        <fullName evidence="4">Flagellar hook-associated protein 1</fullName>
    </recommendedName>
</protein>
<proteinExistence type="inferred from homology"/>
<accession>A0A9W5S1Y5</accession>
<dbReference type="EMBL" id="JFHU01000111">
    <property type="protein sequence ID" value="EXX89008.1"/>
    <property type="molecule type" value="Genomic_DNA"/>
</dbReference>
<gene>
    <name evidence="8" type="ORF">BG53_00935</name>
</gene>
<keyword evidence="8" id="KW-0282">Flagellum</keyword>
<evidence type="ECO:0000256" key="3">
    <source>
        <dbReference type="ARBA" id="ARBA00009677"/>
    </source>
</evidence>
<evidence type="ECO:0000256" key="1">
    <source>
        <dbReference type="ARBA" id="ARBA00004365"/>
    </source>
</evidence>
<keyword evidence="6" id="KW-0975">Bacterial flagellum</keyword>
<dbReference type="AlphaFoldDB" id="A0A9W5S1Y5"/>
<evidence type="ECO:0000256" key="2">
    <source>
        <dbReference type="ARBA" id="ARBA00004613"/>
    </source>
</evidence>
<dbReference type="InterPro" id="IPR053927">
    <property type="entry name" value="FlgK_helical"/>
</dbReference>
<dbReference type="RefSeq" id="WP_051587627.1">
    <property type="nucleotide sequence ID" value="NZ_KK082132.1"/>
</dbReference>
<evidence type="ECO:0000256" key="6">
    <source>
        <dbReference type="ARBA" id="ARBA00023143"/>
    </source>
</evidence>
<dbReference type="GO" id="GO:0044780">
    <property type="term" value="P:bacterial-type flagellum assembly"/>
    <property type="evidence" value="ECO:0007669"/>
    <property type="project" value="InterPro"/>
</dbReference>
<evidence type="ECO:0000256" key="4">
    <source>
        <dbReference type="ARBA" id="ARBA00016244"/>
    </source>
</evidence>
<evidence type="ECO:0000313" key="8">
    <source>
        <dbReference type="EMBL" id="EXX89008.1"/>
    </source>
</evidence>
<dbReference type="SUPFAM" id="SSF64518">
    <property type="entry name" value="Phase 1 flagellin"/>
    <property type="match status" value="1"/>
</dbReference>
<keyword evidence="5" id="KW-0964">Secreted</keyword>
<keyword evidence="9" id="KW-1185">Reference proteome</keyword>
<comment type="subcellular location">
    <subcellularLocation>
        <location evidence="1">Bacterial flagellum</location>
    </subcellularLocation>
    <subcellularLocation>
        <location evidence="2">Secreted</location>
    </subcellularLocation>
</comment>
<keyword evidence="8" id="KW-0969">Cilium</keyword>
<dbReference type="GO" id="GO:0009424">
    <property type="term" value="C:bacterial-type flagellum hook"/>
    <property type="evidence" value="ECO:0007669"/>
    <property type="project" value="InterPro"/>
</dbReference>
<comment type="caution">
    <text evidence="8">The sequence shown here is derived from an EMBL/GenBank/DDBJ whole genome shotgun (WGS) entry which is preliminary data.</text>
</comment>
<dbReference type="InterPro" id="IPR002371">
    <property type="entry name" value="FlgK"/>
</dbReference>
<dbReference type="OrthoDB" id="9802553at2"/>
<dbReference type="GO" id="GO:0005576">
    <property type="term" value="C:extracellular region"/>
    <property type="evidence" value="ECO:0007669"/>
    <property type="project" value="UniProtKB-SubCell"/>
</dbReference>
<dbReference type="Pfam" id="PF22638">
    <property type="entry name" value="FlgK_D1"/>
    <property type="match status" value="1"/>
</dbReference>
<feature type="domain" description="Flagellar hook-associated protein FlgK helical" evidence="7">
    <location>
        <begin position="27"/>
        <end position="210"/>
    </location>
</feature>
<evidence type="ECO:0000256" key="5">
    <source>
        <dbReference type="ARBA" id="ARBA00022525"/>
    </source>
</evidence>
<reference evidence="8 9" key="1">
    <citation type="submission" date="2014-02" db="EMBL/GenBank/DDBJ databases">
        <title>Genome sequence of Paenibacillus darwinianus reveals adaptive mechanisms for survival in Antarctic soils.</title>
        <authorList>
            <person name="Dsouza M."/>
            <person name="Taylor M.W."/>
            <person name="Turner S.J."/>
            <person name="Aislabie J."/>
        </authorList>
    </citation>
    <scope>NUCLEOTIDE SEQUENCE [LARGE SCALE GENOMIC DNA]</scope>
    <source>
        <strain evidence="8 9">CE1</strain>
    </source>
</reference>
<dbReference type="PANTHER" id="PTHR30033">
    <property type="entry name" value="FLAGELLAR HOOK-ASSOCIATED PROTEIN 1"/>
    <property type="match status" value="1"/>
</dbReference>
<dbReference type="Gene3D" id="1.20.1170.10">
    <property type="match status" value="1"/>
</dbReference>
<organism evidence="8 9">
    <name type="scientific">Paenibacillus darwinianus</name>
    <dbReference type="NCBI Taxonomy" id="1380763"/>
    <lineage>
        <taxon>Bacteria</taxon>
        <taxon>Bacillati</taxon>
        <taxon>Bacillota</taxon>
        <taxon>Bacilli</taxon>
        <taxon>Bacillales</taxon>
        <taxon>Paenibacillaceae</taxon>
        <taxon>Paenibacillus</taxon>
    </lineage>
</organism>
<evidence type="ECO:0000259" key="7">
    <source>
        <dbReference type="Pfam" id="PF22638"/>
    </source>
</evidence>
<dbReference type="Proteomes" id="UP000053750">
    <property type="component" value="Unassembled WGS sequence"/>
</dbReference>
<dbReference type="PANTHER" id="PTHR30033:SF1">
    <property type="entry name" value="FLAGELLAR HOOK-ASSOCIATED PROTEIN 1"/>
    <property type="match status" value="1"/>
</dbReference>
<name>A0A9W5S1Y5_9BACL</name>